<organism evidence="1 2">
    <name type="scientific">Candidatus Roizmanbacteria bacterium GW2011_GWB1_40_7</name>
    <dbReference type="NCBI Taxonomy" id="1618482"/>
    <lineage>
        <taxon>Bacteria</taxon>
        <taxon>Candidatus Roizmaniibacteriota</taxon>
    </lineage>
</organism>
<evidence type="ECO:0008006" key="3">
    <source>
        <dbReference type="Google" id="ProtNLM"/>
    </source>
</evidence>
<evidence type="ECO:0000313" key="2">
    <source>
        <dbReference type="Proteomes" id="UP000034664"/>
    </source>
</evidence>
<sequence length="237" mass="27926">MTELGDLKKELRKYANAEKATFFPRFFKTGKGEYGEGDQFIGVTVPNVRTVAKQFKNLPLKDIKSLLYSPIHEERLVALLILVDQFQKGNEETRRTIFDFYLSHTKQVNNWDLVDLTAPYIVSKYLLDKPRGILYKLAQSNNLWERRIAIMGTFAFITKNKEYEDTFKIAEILLHDKHDLIHKAVGWMLREVGKRISRGKEEEFLKKHYKTMPRTMLRYAIEKFPEDKRKAYLKGTI</sequence>
<reference evidence="1 2" key="1">
    <citation type="journal article" date="2015" name="Nature">
        <title>rRNA introns, odd ribosomes, and small enigmatic genomes across a large radiation of phyla.</title>
        <authorList>
            <person name="Brown C.T."/>
            <person name="Hug L.A."/>
            <person name="Thomas B.C."/>
            <person name="Sharon I."/>
            <person name="Castelle C.J."/>
            <person name="Singh A."/>
            <person name="Wilkins M.J."/>
            <person name="Williams K.H."/>
            <person name="Banfield J.F."/>
        </authorList>
    </citation>
    <scope>NUCLEOTIDE SEQUENCE [LARGE SCALE GENOMIC DNA]</scope>
</reference>
<evidence type="ECO:0000313" key="1">
    <source>
        <dbReference type="EMBL" id="KKR71958.1"/>
    </source>
</evidence>
<dbReference type="Gene3D" id="1.25.10.90">
    <property type="match status" value="1"/>
</dbReference>
<dbReference type="PANTHER" id="PTHR34070:SF1">
    <property type="entry name" value="DNA ALKYLATION REPAIR PROTEIN"/>
    <property type="match status" value="1"/>
</dbReference>
<comment type="caution">
    <text evidence="1">The sequence shown here is derived from an EMBL/GenBank/DDBJ whole genome shotgun (WGS) entry which is preliminary data.</text>
</comment>
<dbReference type="PATRIC" id="fig|1618482.3.peg.645"/>
<dbReference type="Proteomes" id="UP000034664">
    <property type="component" value="Unassembled WGS sequence"/>
</dbReference>
<dbReference type="AlphaFoldDB" id="A0A0G0T4G7"/>
<dbReference type="Pfam" id="PF08713">
    <property type="entry name" value="DNA_alkylation"/>
    <property type="match status" value="1"/>
</dbReference>
<name>A0A0G0T4G7_9BACT</name>
<accession>A0A0G0T4G7</accession>
<dbReference type="EMBL" id="LBZM01000015">
    <property type="protein sequence ID" value="KKR71958.1"/>
    <property type="molecule type" value="Genomic_DNA"/>
</dbReference>
<gene>
    <name evidence="1" type="ORF">UU14_C0015G0018</name>
</gene>
<dbReference type="PANTHER" id="PTHR34070">
    <property type="entry name" value="ARMADILLO-TYPE FOLD"/>
    <property type="match status" value="1"/>
</dbReference>
<dbReference type="InterPro" id="IPR016024">
    <property type="entry name" value="ARM-type_fold"/>
</dbReference>
<dbReference type="SUPFAM" id="SSF48371">
    <property type="entry name" value="ARM repeat"/>
    <property type="match status" value="1"/>
</dbReference>
<dbReference type="InterPro" id="IPR014825">
    <property type="entry name" value="DNA_alkylation"/>
</dbReference>
<protein>
    <recommendedName>
        <fullName evidence="3">DNA alkylation repair protein</fullName>
    </recommendedName>
</protein>
<proteinExistence type="predicted"/>
<dbReference type="CDD" id="cd06561">
    <property type="entry name" value="AlkD_like"/>
    <property type="match status" value="1"/>
</dbReference>